<dbReference type="AlphaFoldDB" id="A0A7J9ET74"/>
<name>A0A7J9ET74_9ROSI</name>
<dbReference type="GO" id="GO:0004523">
    <property type="term" value="F:RNA-DNA hybrid ribonuclease activity"/>
    <property type="evidence" value="ECO:0007669"/>
    <property type="project" value="InterPro"/>
</dbReference>
<dbReference type="InterPro" id="IPR044824">
    <property type="entry name" value="MAIN-like"/>
</dbReference>
<sequence length="326" mass="36429">MIENGKKTPVGSIKINVDATIFNGCRGVGAVARDHDAELDAFKEGLKLAERLKIDRLIVESDSAMLVNAIKKRRTDISILGQTWRAVEGSPSAAPSGGGLAADDTSQIDHYEERKRKKFFFGFAWFTVKEEEEEEGLFGELPYRVLRGRVNGVGYLSNERIMPYLEAYRFRSAALICMFDLKYDLISVLVKWWRLETYTFRLSCGECTITLEDVALQLRLPINGFAVKSFSTLFDPKTLCDDLLGHLPDVGDDKLTTLRFSWLKANFKYLLNNATKRDLMCAARASTGYIVSRALSDDKALCRGHRRLPGIVAVLGALQDAILGIS</sequence>
<dbReference type="PANTHER" id="PTHR46033">
    <property type="entry name" value="PROTEIN MAIN-LIKE 2"/>
    <property type="match status" value="1"/>
</dbReference>
<reference evidence="3 4" key="1">
    <citation type="journal article" date="2019" name="Genome Biol. Evol.">
        <title>Insights into the evolution of the New World diploid cottons (Gossypium, subgenus Houzingenia) based on genome sequencing.</title>
        <authorList>
            <person name="Grover C.E."/>
            <person name="Arick M.A. 2nd"/>
            <person name="Thrash A."/>
            <person name="Conover J.L."/>
            <person name="Sanders W.S."/>
            <person name="Peterson D.G."/>
            <person name="Frelichowski J.E."/>
            <person name="Scheffler J.A."/>
            <person name="Scheffler B.E."/>
            <person name="Wendel J.F."/>
        </authorList>
    </citation>
    <scope>NUCLEOTIDE SEQUENCE [LARGE SCALE GENOMIC DNA]</scope>
    <source>
        <strain evidence="3">8</strain>
        <tissue evidence="3">Leaf</tissue>
    </source>
</reference>
<dbReference type="InterPro" id="IPR044730">
    <property type="entry name" value="RNase_H-like_dom_plant"/>
</dbReference>
<dbReference type="InterPro" id="IPR019557">
    <property type="entry name" value="AminoTfrase-like_pln_mobile"/>
</dbReference>
<dbReference type="EMBL" id="JABEZW010000009">
    <property type="protein sequence ID" value="MBA0776249.1"/>
    <property type="molecule type" value="Genomic_DNA"/>
</dbReference>
<dbReference type="GO" id="GO:0010073">
    <property type="term" value="P:meristem maintenance"/>
    <property type="evidence" value="ECO:0007669"/>
    <property type="project" value="InterPro"/>
</dbReference>
<proteinExistence type="predicted"/>
<evidence type="ECO:0000313" key="4">
    <source>
        <dbReference type="Proteomes" id="UP000593568"/>
    </source>
</evidence>
<accession>A0A7J9ET74</accession>
<dbReference type="InterPro" id="IPR036397">
    <property type="entry name" value="RNaseH_sf"/>
</dbReference>
<dbReference type="Proteomes" id="UP000593568">
    <property type="component" value="Unassembled WGS sequence"/>
</dbReference>
<dbReference type="GO" id="GO:0003676">
    <property type="term" value="F:nucleic acid binding"/>
    <property type="evidence" value="ECO:0007669"/>
    <property type="project" value="InterPro"/>
</dbReference>
<protein>
    <recommendedName>
        <fullName evidence="5">RNase H type-1 domain-containing protein</fullName>
    </recommendedName>
</protein>
<keyword evidence="4" id="KW-1185">Reference proteome</keyword>
<evidence type="ECO:0000313" key="3">
    <source>
        <dbReference type="EMBL" id="MBA0776249.1"/>
    </source>
</evidence>
<dbReference type="InterPro" id="IPR002156">
    <property type="entry name" value="RNaseH_domain"/>
</dbReference>
<dbReference type="Pfam" id="PF10536">
    <property type="entry name" value="PMD"/>
    <property type="match status" value="1"/>
</dbReference>
<dbReference type="Gene3D" id="3.30.420.10">
    <property type="entry name" value="Ribonuclease H-like superfamily/Ribonuclease H"/>
    <property type="match status" value="1"/>
</dbReference>
<dbReference type="CDD" id="cd06222">
    <property type="entry name" value="RNase_H_like"/>
    <property type="match status" value="1"/>
</dbReference>
<feature type="domain" description="Aminotransferase-like plant mobile" evidence="1">
    <location>
        <begin position="175"/>
        <end position="277"/>
    </location>
</feature>
<feature type="domain" description="RNase H type-1" evidence="2">
    <location>
        <begin position="23"/>
        <end position="80"/>
    </location>
</feature>
<dbReference type="Pfam" id="PF13456">
    <property type="entry name" value="RVT_3"/>
    <property type="match status" value="1"/>
</dbReference>
<evidence type="ECO:0000259" key="2">
    <source>
        <dbReference type="Pfam" id="PF13456"/>
    </source>
</evidence>
<comment type="caution">
    <text evidence="3">The sequence shown here is derived from an EMBL/GenBank/DDBJ whole genome shotgun (WGS) entry which is preliminary data.</text>
</comment>
<evidence type="ECO:0000259" key="1">
    <source>
        <dbReference type="Pfam" id="PF10536"/>
    </source>
</evidence>
<organism evidence="3 4">
    <name type="scientific">Gossypium trilobum</name>
    <dbReference type="NCBI Taxonomy" id="34281"/>
    <lineage>
        <taxon>Eukaryota</taxon>
        <taxon>Viridiplantae</taxon>
        <taxon>Streptophyta</taxon>
        <taxon>Embryophyta</taxon>
        <taxon>Tracheophyta</taxon>
        <taxon>Spermatophyta</taxon>
        <taxon>Magnoliopsida</taxon>
        <taxon>eudicotyledons</taxon>
        <taxon>Gunneridae</taxon>
        <taxon>Pentapetalae</taxon>
        <taxon>rosids</taxon>
        <taxon>malvids</taxon>
        <taxon>Malvales</taxon>
        <taxon>Malvaceae</taxon>
        <taxon>Malvoideae</taxon>
        <taxon>Gossypium</taxon>
    </lineage>
</organism>
<evidence type="ECO:0008006" key="5">
    <source>
        <dbReference type="Google" id="ProtNLM"/>
    </source>
</evidence>
<dbReference type="PANTHER" id="PTHR46033:SF8">
    <property type="entry name" value="PROTEIN MAINTENANCE OF MERISTEMS-LIKE"/>
    <property type="match status" value="1"/>
</dbReference>
<gene>
    <name evidence="3" type="ORF">Gotri_011266</name>
</gene>